<feature type="transmembrane region" description="Helical" evidence="1">
    <location>
        <begin position="26"/>
        <end position="47"/>
    </location>
</feature>
<proteinExistence type="predicted"/>
<dbReference type="KEGG" id="rbg:BG454_09570"/>
<dbReference type="STRING" id="441209.GCA_001870665_01692"/>
<evidence type="ECO:0000256" key="1">
    <source>
        <dbReference type="SAM" id="Phobius"/>
    </source>
</evidence>
<protein>
    <submittedName>
        <fullName evidence="2">DUF805 domain-containing protein</fullName>
    </submittedName>
</protein>
<keyword evidence="3" id="KW-1185">Reference proteome</keyword>
<dbReference type="AlphaFoldDB" id="A0A2K8K9A7"/>
<dbReference type="InterPro" id="IPR008523">
    <property type="entry name" value="DUF805"/>
</dbReference>
<dbReference type="RefSeq" id="WP_071480564.1">
    <property type="nucleotide sequence ID" value="NZ_CP024899.1"/>
</dbReference>
<dbReference type="PANTHER" id="PTHR34980">
    <property type="entry name" value="INNER MEMBRANE PROTEIN-RELATED-RELATED"/>
    <property type="match status" value="1"/>
</dbReference>
<keyword evidence="1" id="KW-0812">Transmembrane</keyword>
<dbReference type="Pfam" id="PF05656">
    <property type="entry name" value="DUF805"/>
    <property type="match status" value="1"/>
</dbReference>
<evidence type="ECO:0000313" key="2">
    <source>
        <dbReference type="EMBL" id="ATX66041.1"/>
    </source>
</evidence>
<keyword evidence="1" id="KW-1133">Transmembrane helix</keyword>
<sequence length="170" mass="18941">MTFTAAVRRGFENTLKFSGRSRRPEYWWFFLFVFVGAFVLSLVQMVMGMTGDWLVRLFQLVVFVPFLAVGWRRLQDTGRPGWYLLVPSAIVVISSIMVGSLSASMMQGGFGAMMQGGPANGMPMGVQPGQPALIMLLAVAQFVAGVVIIWWMTRPSQRGENRFGPEPRVK</sequence>
<feature type="transmembrane region" description="Helical" evidence="1">
    <location>
        <begin position="53"/>
        <end position="71"/>
    </location>
</feature>
<dbReference type="PANTHER" id="PTHR34980:SF2">
    <property type="entry name" value="INNER MEMBRANE PROTEIN YHAH-RELATED"/>
    <property type="match status" value="1"/>
</dbReference>
<accession>A0A2K8K9A7</accession>
<dbReference type="OrthoDB" id="9812349at2"/>
<organism evidence="2 3">
    <name type="scientific">Roseinatronobacter bogoriensis subsp. barguzinensis</name>
    <dbReference type="NCBI Taxonomy" id="441209"/>
    <lineage>
        <taxon>Bacteria</taxon>
        <taxon>Pseudomonadati</taxon>
        <taxon>Pseudomonadota</taxon>
        <taxon>Alphaproteobacteria</taxon>
        <taxon>Rhodobacterales</taxon>
        <taxon>Paracoccaceae</taxon>
        <taxon>Roseinatronobacter</taxon>
    </lineage>
</organism>
<dbReference type="GO" id="GO:0005886">
    <property type="term" value="C:plasma membrane"/>
    <property type="evidence" value="ECO:0007669"/>
    <property type="project" value="TreeGrafter"/>
</dbReference>
<gene>
    <name evidence="2" type="ORF">BG454_09570</name>
</gene>
<name>A0A2K8K9A7_9RHOB</name>
<reference evidence="2 3" key="1">
    <citation type="submission" date="2017-11" db="EMBL/GenBank/DDBJ databases">
        <title>Revised Sequence and Annotation of the Rhodobaca barguzinensis strain alga05 Genome.</title>
        <authorList>
            <person name="Kopejtka K."/>
            <person name="Tomasch J.M."/>
            <person name="Bunk B."/>
            <person name="Koblizek M."/>
        </authorList>
    </citation>
    <scope>NUCLEOTIDE SEQUENCE [LARGE SCALE GENOMIC DNA]</scope>
    <source>
        <strain evidence="3">alga05</strain>
    </source>
</reference>
<evidence type="ECO:0000313" key="3">
    <source>
        <dbReference type="Proteomes" id="UP000228948"/>
    </source>
</evidence>
<keyword evidence="1" id="KW-0472">Membrane</keyword>
<feature type="transmembrane region" description="Helical" evidence="1">
    <location>
        <begin position="132"/>
        <end position="152"/>
    </location>
</feature>
<dbReference type="EMBL" id="CP024899">
    <property type="protein sequence ID" value="ATX66041.1"/>
    <property type="molecule type" value="Genomic_DNA"/>
</dbReference>
<feature type="transmembrane region" description="Helical" evidence="1">
    <location>
        <begin position="83"/>
        <end position="106"/>
    </location>
</feature>
<dbReference type="Proteomes" id="UP000228948">
    <property type="component" value="Chromosome"/>
</dbReference>